<reference evidence="6 7" key="1">
    <citation type="journal article" date="2019" name="G3 (Bethesda)">
        <title>Sequencing of a Wild Apple (Malus baccata) Genome Unravels the Differences Between Cultivated and Wild Apple Species Regarding Disease Resistance and Cold Tolerance.</title>
        <authorList>
            <person name="Chen X."/>
        </authorList>
    </citation>
    <scope>NUCLEOTIDE SEQUENCE [LARGE SCALE GENOMIC DNA]</scope>
    <source>
        <strain evidence="7">cv. Shandingzi</strain>
        <tissue evidence="6">Leaves</tissue>
    </source>
</reference>
<dbReference type="PANTHER" id="PTHR31791">
    <property type="entry name" value="FRIGIDA-LIKE PROTEIN 3-RELATED"/>
    <property type="match status" value="1"/>
</dbReference>
<dbReference type="AlphaFoldDB" id="A0A540LD30"/>
<dbReference type="InterPro" id="IPR012474">
    <property type="entry name" value="Frigida"/>
</dbReference>
<comment type="caution">
    <text evidence="6">The sequence shown here is derived from an EMBL/GenBank/DDBJ whole genome shotgun (WGS) entry which is preliminary data.</text>
</comment>
<proteinExistence type="inferred from homology"/>
<keyword evidence="2 5" id="KW-0217">Developmental protein</keyword>
<evidence type="ECO:0000256" key="1">
    <source>
        <dbReference type="ARBA" id="ARBA00008956"/>
    </source>
</evidence>
<dbReference type="GO" id="GO:0009908">
    <property type="term" value="P:flower development"/>
    <property type="evidence" value="ECO:0007669"/>
    <property type="project" value="UniProtKB-KW"/>
</dbReference>
<comment type="similarity">
    <text evidence="1 5">Belongs to the Frigida family.</text>
</comment>
<dbReference type="Proteomes" id="UP000315295">
    <property type="component" value="Unassembled WGS sequence"/>
</dbReference>
<evidence type="ECO:0000313" key="7">
    <source>
        <dbReference type="Proteomes" id="UP000315295"/>
    </source>
</evidence>
<dbReference type="GO" id="GO:0030154">
    <property type="term" value="P:cell differentiation"/>
    <property type="evidence" value="ECO:0007669"/>
    <property type="project" value="UniProtKB-KW"/>
</dbReference>
<keyword evidence="4 5" id="KW-0287">Flowering</keyword>
<protein>
    <recommendedName>
        <fullName evidence="5">FRIGIDA-like protein</fullName>
    </recommendedName>
</protein>
<keyword evidence="7" id="KW-1185">Reference proteome</keyword>
<gene>
    <name evidence="6" type="ORF">C1H46_030080</name>
</gene>
<dbReference type="EMBL" id="VIEB01000640">
    <property type="protein sequence ID" value="TQD84371.1"/>
    <property type="molecule type" value="Genomic_DNA"/>
</dbReference>
<dbReference type="Pfam" id="PF07899">
    <property type="entry name" value="Frigida"/>
    <property type="match status" value="1"/>
</dbReference>
<name>A0A540LD30_MALBA</name>
<dbReference type="STRING" id="106549.A0A540LD30"/>
<evidence type="ECO:0000256" key="5">
    <source>
        <dbReference type="RuleBase" id="RU364012"/>
    </source>
</evidence>
<accession>A0A540LD30</accession>
<evidence type="ECO:0000256" key="2">
    <source>
        <dbReference type="ARBA" id="ARBA00022473"/>
    </source>
</evidence>
<evidence type="ECO:0000313" key="6">
    <source>
        <dbReference type="EMBL" id="TQD84371.1"/>
    </source>
</evidence>
<evidence type="ECO:0000256" key="3">
    <source>
        <dbReference type="ARBA" id="ARBA00022782"/>
    </source>
</evidence>
<evidence type="ECO:0000256" key="4">
    <source>
        <dbReference type="ARBA" id="ARBA00023089"/>
    </source>
</evidence>
<keyword evidence="3 5" id="KW-0221">Differentiation</keyword>
<sequence length="121" mass="13898">MIPDFVQDLIERKQLIEAVRLICGFNLSARFLSVPLLKEYVEGARQSYCTKWLNEVEDNQIGDLNAAIHCIKDNHLESEFLYKDIEKEIVEQVLWGDSSEPAPLEPAAKPIVEKVPRHFGF</sequence>
<dbReference type="PANTHER" id="PTHR31791:SF70">
    <property type="entry name" value="FRIGIDA-LIKE PROTEIN"/>
    <property type="match status" value="1"/>
</dbReference>
<organism evidence="6 7">
    <name type="scientific">Malus baccata</name>
    <name type="common">Siberian crab apple</name>
    <name type="synonym">Pyrus baccata</name>
    <dbReference type="NCBI Taxonomy" id="106549"/>
    <lineage>
        <taxon>Eukaryota</taxon>
        <taxon>Viridiplantae</taxon>
        <taxon>Streptophyta</taxon>
        <taxon>Embryophyta</taxon>
        <taxon>Tracheophyta</taxon>
        <taxon>Spermatophyta</taxon>
        <taxon>Magnoliopsida</taxon>
        <taxon>eudicotyledons</taxon>
        <taxon>Gunneridae</taxon>
        <taxon>Pentapetalae</taxon>
        <taxon>rosids</taxon>
        <taxon>fabids</taxon>
        <taxon>Rosales</taxon>
        <taxon>Rosaceae</taxon>
        <taxon>Amygdaloideae</taxon>
        <taxon>Maleae</taxon>
        <taxon>Malus</taxon>
    </lineage>
</organism>